<dbReference type="EMBL" id="CAADRP010000313">
    <property type="protein sequence ID" value="VFU26545.1"/>
    <property type="molecule type" value="Genomic_DNA"/>
</dbReference>
<keyword evidence="1" id="KW-0812">Transmembrane</keyword>
<keyword evidence="1" id="KW-0472">Membrane</keyword>
<dbReference type="AlphaFoldDB" id="A0A6N2KDW5"/>
<protein>
    <recommendedName>
        <fullName evidence="3">Transmembrane protein</fullName>
    </recommendedName>
</protein>
<gene>
    <name evidence="2" type="ORF">SVIM_LOCUS71599</name>
</gene>
<proteinExistence type="predicted"/>
<keyword evidence="1" id="KW-1133">Transmembrane helix</keyword>
<name>A0A6N2KDW5_SALVM</name>
<sequence length="205" mass="23200">MNVNDFSALREEERLDHKNDNKSSHLTLNALSIPRFNVYMMVRDKRDINPVLLKFGAALAVSIAGFLLSRLKTNKNKSSQPPHSPRSPGLLSLSTDWSGFGFCLPLDNSVRERAWRRDDLQVTNRTSSSGSLTSISTEIHVFSPSSRQSGDKDGYLLPEFIDLVKELTLMLITLGRLLTKMKHQGQMWKLPDQSKAQKRSIMSKR</sequence>
<reference evidence="2" key="1">
    <citation type="submission" date="2019-03" db="EMBL/GenBank/DDBJ databases">
        <authorList>
            <person name="Mank J."/>
            <person name="Almeida P."/>
        </authorList>
    </citation>
    <scope>NUCLEOTIDE SEQUENCE</scope>
    <source>
        <strain evidence="2">78183</strain>
    </source>
</reference>
<evidence type="ECO:0008006" key="3">
    <source>
        <dbReference type="Google" id="ProtNLM"/>
    </source>
</evidence>
<evidence type="ECO:0000313" key="2">
    <source>
        <dbReference type="EMBL" id="VFU26545.1"/>
    </source>
</evidence>
<feature type="transmembrane region" description="Helical" evidence="1">
    <location>
        <begin position="51"/>
        <end position="69"/>
    </location>
</feature>
<organism evidence="2">
    <name type="scientific">Salix viminalis</name>
    <name type="common">Common osier</name>
    <name type="synonym">Basket willow</name>
    <dbReference type="NCBI Taxonomy" id="40686"/>
    <lineage>
        <taxon>Eukaryota</taxon>
        <taxon>Viridiplantae</taxon>
        <taxon>Streptophyta</taxon>
        <taxon>Embryophyta</taxon>
        <taxon>Tracheophyta</taxon>
        <taxon>Spermatophyta</taxon>
        <taxon>Magnoliopsida</taxon>
        <taxon>eudicotyledons</taxon>
        <taxon>Gunneridae</taxon>
        <taxon>Pentapetalae</taxon>
        <taxon>rosids</taxon>
        <taxon>fabids</taxon>
        <taxon>Malpighiales</taxon>
        <taxon>Salicaceae</taxon>
        <taxon>Saliceae</taxon>
        <taxon>Salix</taxon>
    </lineage>
</organism>
<accession>A0A6N2KDW5</accession>
<evidence type="ECO:0000256" key="1">
    <source>
        <dbReference type="SAM" id="Phobius"/>
    </source>
</evidence>